<organism evidence="4">
    <name type="scientific">Mycobacterium triplex</name>
    <dbReference type="NCBI Taxonomy" id="47839"/>
    <lineage>
        <taxon>Bacteria</taxon>
        <taxon>Bacillati</taxon>
        <taxon>Actinomycetota</taxon>
        <taxon>Actinomycetes</taxon>
        <taxon>Mycobacteriales</taxon>
        <taxon>Mycobacteriaceae</taxon>
        <taxon>Mycobacterium</taxon>
        <taxon>Mycobacterium simiae complex</taxon>
    </lineage>
</organism>
<dbReference type="PANTHER" id="PTHR33371">
    <property type="entry name" value="INTERMEMBRANE PHOSPHOLIPID TRANSPORT SYSTEM BINDING PROTEIN MLAD-RELATED"/>
    <property type="match status" value="1"/>
</dbReference>
<dbReference type="PANTHER" id="PTHR33371:SF19">
    <property type="entry name" value="MCE-FAMILY PROTEIN MCE4A"/>
    <property type="match status" value="1"/>
</dbReference>
<proteinExistence type="predicted"/>
<evidence type="ECO:0000256" key="1">
    <source>
        <dbReference type="SAM" id="Phobius"/>
    </source>
</evidence>
<dbReference type="STRING" id="47839.BN973_05325"/>
<keyword evidence="1" id="KW-0472">Membrane</keyword>
<evidence type="ECO:0000313" key="4">
    <source>
        <dbReference type="EMBL" id="CDO90920.1"/>
    </source>
</evidence>
<accession>A0A024K4C9</accession>
<dbReference type="RefSeq" id="WP_036471617.1">
    <property type="nucleotide sequence ID" value="NZ_HG964446.1"/>
</dbReference>
<dbReference type="InterPro" id="IPR024516">
    <property type="entry name" value="Mce_C"/>
</dbReference>
<keyword evidence="6" id="KW-1185">Reference proteome</keyword>
<evidence type="ECO:0000259" key="3">
    <source>
        <dbReference type="Pfam" id="PF11887"/>
    </source>
</evidence>
<dbReference type="Pfam" id="PF02470">
    <property type="entry name" value="MlaD"/>
    <property type="match status" value="1"/>
</dbReference>
<dbReference type="AlphaFoldDB" id="A0A024K4C9"/>
<sequence>MERRRSRPPPPYKTVGLVTIVVMGLLGLVLYSQFRGDFTPRTKLTMVAPRAGLVMDPGSKVTYNGVEIGRVAGISEITRDGKPAAKVVLDVTPKYVNMIPANVAAEVKASTVFGNKYVALASPKNPVPQSITPSMVIDATTVTTEFNTLFETLTSITEKIDPVKVNLTLSAAAQALAGLGEKFGASLLNGNAILDDVNPQLPMIHLDIARLAALGDTYADAAPDLWDALDHAVTTARTLNRQQGDLDAALLAAAGLGSSGADLFGRSGPYLARGAADLVPTAQLLDEYSPEIFCTIRNFNQVAPKLHVALGDNGYALGAHSSGSIAGAPNPYTYPENLPRTNARGGPGGRPGCWQSITRELWPAPMLVMDTGASVAPYNHFEVGSPVAVEYVWGRQLGDNTINP</sequence>
<dbReference type="OrthoDB" id="3460188at2"/>
<feature type="domain" description="Mce/MlaD" evidence="2">
    <location>
        <begin position="43"/>
        <end position="121"/>
    </location>
</feature>
<dbReference type="Proteomes" id="UP000193710">
    <property type="component" value="Unassembled WGS sequence"/>
</dbReference>
<dbReference type="EMBL" id="HG964446">
    <property type="protein sequence ID" value="CDO90920.1"/>
    <property type="molecule type" value="Genomic_DNA"/>
</dbReference>
<dbReference type="InterPro" id="IPR003399">
    <property type="entry name" value="Mce/MlaD"/>
</dbReference>
<feature type="transmembrane region" description="Helical" evidence="1">
    <location>
        <begin position="12"/>
        <end position="31"/>
    </location>
</feature>
<dbReference type="InterPro" id="IPR052336">
    <property type="entry name" value="MlaD_Phospholipid_Transporter"/>
</dbReference>
<dbReference type="Proteomes" id="UP000028880">
    <property type="component" value="Unassembled WGS sequence"/>
</dbReference>
<keyword evidence="1" id="KW-0812">Transmembrane</keyword>
<dbReference type="Pfam" id="PF11887">
    <property type="entry name" value="Mce4_CUP1"/>
    <property type="match status" value="1"/>
</dbReference>
<evidence type="ECO:0000313" key="6">
    <source>
        <dbReference type="Proteomes" id="UP000193710"/>
    </source>
</evidence>
<reference evidence="5 6" key="3">
    <citation type="submission" date="2016-01" db="EMBL/GenBank/DDBJ databases">
        <title>The new phylogeny of the genus Mycobacterium.</title>
        <authorList>
            <person name="Tarcisio F."/>
            <person name="Conor M."/>
            <person name="Antonella G."/>
            <person name="Elisabetta G."/>
            <person name="Giulia F.S."/>
            <person name="Sara T."/>
            <person name="Anna F."/>
            <person name="Clotilde B."/>
            <person name="Roberto B."/>
            <person name="Veronica D.S."/>
            <person name="Fabio R."/>
            <person name="Monica P."/>
            <person name="Olivier J."/>
            <person name="Enrico T."/>
            <person name="Nicola S."/>
        </authorList>
    </citation>
    <scope>NUCLEOTIDE SEQUENCE [LARGE SCALE GENOMIC DNA]</scope>
    <source>
        <strain evidence="5 6">DSM 44626</strain>
    </source>
</reference>
<dbReference type="InterPro" id="IPR005693">
    <property type="entry name" value="Mce"/>
</dbReference>
<dbReference type="HOGENOM" id="CLU_040159_0_0_11"/>
<dbReference type="EMBL" id="LQPY01000019">
    <property type="protein sequence ID" value="ORX04353.1"/>
    <property type="molecule type" value="Genomic_DNA"/>
</dbReference>
<protein>
    <submittedName>
        <fullName evidence="5">MCE-family protein MCE1A</fullName>
    </submittedName>
    <submittedName>
        <fullName evidence="4">MCE-family protein Mce2A</fullName>
    </submittedName>
</protein>
<dbReference type="NCBIfam" id="TIGR00996">
    <property type="entry name" value="Mtu_fam_mce"/>
    <property type="match status" value="1"/>
</dbReference>
<dbReference type="GO" id="GO:0051701">
    <property type="term" value="P:biological process involved in interaction with host"/>
    <property type="evidence" value="ECO:0007669"/>
    <property type="project" value="TreeGrafter"/>
</dbReference>
<dbReference type="eggNOG" id="COG1463">
    <property type="taxonomic scope" value="Bacteria"/>
</dbReference>
<evidence type="ECO:0000313" key="5">
    <source>
        <dbReference type="EMBL" id="ORX04353.1"/>
    </source>
</evidence>
<keyword evidence="1" id="KW-1133">Transmembrane helix</keyword>
<evidence type="ECO:0000259" key="2">
    <source>
        <dbReference type="Pfam" id="PF02470"/>
    </source>
</evidence>
<reference evidence="4" key="2">
    <citation type="submission" date="2014-04" db="EMBL/GenBank/DDBJ databases">
        <authorList>
            <person name="Urmite Genomes U."/>
        </authorList>
    </citation>
    <scope>NUCLEOTIDE SEQUENCE</scope>
    <source>
        <strain evidence="4">DSM 44626</strain>
    </source>
</reference>
<name>A0A024K4C9_9MYCO</name>
<gene>
    <name evidence="5" type="ORF">AWC29_15080</name>
    <name evidence="4" type="ORF">BN973_05325</name>
</gene>
<reference evidence="4" key="1">
    <citation type="journal article" date="2014" name="Genome Announc.">
        <title>Draft Genome Sequence of Mycobacterium triplex DSM 44626.</title>
        <authorList>
            <person name="Sassi M."/>
            <person name="Croce O."/>
            <person name="Robert C."/>
            <person name="Raoult D."/>
            <person name="Drancourt M."/>
        </authorList>
    </citation>
    <scope>NUCLEOTIDE SEQUENCE [LARGE SCALE GENOMIC DNA]</scope>
    <source>
        <strain evidence="4">DSM 44626</strain>
    </source>
</reference>
<feature type="domain" description="Mammalian cell entry C-terminal" evidence="3">
    <location>
        <begin position="128"/>
        <end position="347"/>
    </location>
</feature>
<dbReference type="GO" id="GO:0005576">
    <property type="term" value="C:extracellular region"/>
    <property type="evidence" value="ECO:0007669"/>
    <property type="project" value="TreeGrafter"/>
</dbReference>